<dbReference type="GO" id="GO:0043190">
    <property type="term" value="C:ATP-binding cassette (ABC) transporter complex"/>
    <property type="evidence" value="ECO:0007669"/>
    <property type="project" value="InterPro"/>
</dbReference>
<dbReference type="Pfam" id="PF04069">
    <property type="entry name" value="OpuAC"/>
    <property type="match status" value="1"/>
</dbReference>
<dbReference type="RefSeq" id="WP_200084136.1">
    <property type="nucleotide sequence ID" value="NZ_CP054706.1"/>
</dbReference>
<evidence type="ECO:0000256" key="1">
    <source>
        <dbReference type="SAM" id="SignalP"/>
    </source>
</evidence>
<evidence type="ECO:0000313" key="3">
    <source>
        <dbReference type="EMBL" id="QQK80150.1"/>
    </source>
</evidence>
<keyword evidence="1" id="KW-0732">Signal</keyword>
<gene>
    <name evidence="3" type="ORF">HUG20_09795</name>
</gene>
<feature type="chain" id="PRO_5039539836" evidence="1">
    <location>
        <begin position="20"/>
        <end position="296"/>
    </location>
</feature>
<dbReference type="AlphaFoldDB" id="A0A7T7CFH0"/>
<feature type="domain" description="ABC-type glycine betaine transport system substrate-binding" evidence="2">
    <location>
        <begin position="25"/>
        <end position="291"/>
    </location>
</feature>
<accession>A0A7T7CFH0</accession>
<dbReference type="KEGG" id="scib:HUG20_09795"/>
<dbReference type="GO" id="GO:0022857">
    <property type="term" value="F:transmembrane transporter activity"/>
    <property type="evidence" value="ECO:0007669"/>
    <property type="project" value="InterPro"/>
</dbReference>
<feature type="signal peptide" evidence="1">
    <location>
        <begin position="1"/>
        <end position="19"/>
    </location>
</feature>
<evidence type="ECO:0000259" key="2">
    <source>
        <dbReference type="Pfam" id="PF04069"/>
    </source>
</evidence>
<keyword evidence="4" id="KW-1185">Reference proteome</keyword>
<name>A0A7T7CFH0_9BACI</name>
<evidence type="ECO:0000313" key="4">
    <source>
        <dbReference type="Proteomes" id="UP000595349"/>
    </source>
</evidence>
<dbReference type="InterPro" id="IPR007210">
    <property type="entry name" value="ABC_Gly_betaine_transp_sub-bd"/>
</dbReference>
<protein>
    <submittedName>
        <fullName evidence="3">Glycine/betaine ABC transporter substrate-binding protein</fullName>
    </submittedName>
</protein>
<sequence length="296" mass="34118">MKKQIALSLPILSGLLLSACGENDDTINFGTQQYTDPKILAHIVEGIVEDRTEYNVEITKDINASPQVITSLEQGEFDIATLYSGEVYNNHFDGVEFTTDAEETFRQAQEGFEEHFNFTWYDKIGYTNNYVLAVNENVANEHNPEQIEDLEAYADQLNLGTDNTWLEREGDGYRDFQETYDFSFNDERGMNVRLMYEAVENDELDVVTGHSVDPQIIELNMKTLEDNKDFFPSFEGAFVANNDMVEEYPEVDEILQELQDSIDTETMTELIYEVDLEGRSEEEVAYEWLEKNGWLD</sequence>
<reference evidence="3 4" key="1">
    <citation type="submission" date="2020-06" db="EMBL/GenBank/DDBJ databases">
        <title>Genomic analysis of Salicibibacter sp. NKC21-4.</title>
        <authorList>
            <person name="Oh Y.J."/>
        </authorList>
    </citation>
    <scope>NUCLEOTIDE SEQUENCE [LARGE SCALE GENOMIC DNA]</scope>
    <source>
        <strain evidence="3 4">NKC21-4</strain>
    </source>
</reference>
<dbReference type="SUPFAM" id="SSF53850">
    <property type="entry name" value="Periplasmic binding protein-like II"/>
    <property type="match status" value="1"/>
</dbReference>
<dbReference type="PROSITE" id="PS51257">
    <property type="entry name" value="PROKAR_LIPOPROTEIN"/>
    <property type="match status" value="1"/>
</dbReference>
<organism evidence="3 4">
    <name type="scientific">Salicibibacter cibi</name>
    <dbReference type="NCBI Taxonomy" id="2743001"/>
    <lineage>
        <taxon>Bacteria</taxon>
        <taxon>Bacillati</taxon>
        <taxon>Bacillota</taxon>
        <taxon>Bacilli</taxon>
        <taxon>Bacillales</taxon>
        <taxon>Bacillaceae</taxon>
        <taxon>Salicibibacter</taxon>
    </lineage>
</organism>
<dbReference type="EMBL" id="CP054706">
    <property type="protein sequence ID" value="QQK80150.1"/>
    <property type="molecule type" value="Genomic_DNA"/>
</dbReference>
<dbReference type="Gene3D" id="3.40.190.10">
    <property type="entry name" value="Periplasmic binding protein-like II"/>
    <property type="match status" value="1"/>
</dbReference>
<proteinExistence type="predicted"/>
<dbReference type="Proteomes" id="UP000595349">
    <property type="component" value="Chromosome"/>
</dbReference>
<dbReference type="Gene3D" id="3.40.190.120">
    <property type="entry name" value="Osmoprotection protein (prox), domain 2"/>
    <property type="match status" value="1"/>
</dbReference>